<keyword evidence="7 10" id="KW-1133">Transmembrane helix</keyword>
<dbReference type="Proteomes" id="UP001165120">
    <property type="component" value="Unassembled WGS sequence"/>
</dbReference>
<dbReference type="GO" id="GO:0016020">
    <property type="term" value="C:membrane"/>
    <property type="evidence" value="ECO:0007669"/>
    <property type="project" value="UniProtKB-SubCell"/>
</dbReference>
<evidence type="ECO:0000256" key="10">
    <source>
        <dbReference type="SAM" id="Phobius"/>
    </source>
</evidence>
<feature type="transmembrane region" description="Helical" evidence="10">
    <location>
        <begin position="837"/>
        <end position="855"/>
    </location>
</feature>
<comment type="similarity">
    <text evidence="2">Belongs to the ABC transporter superfamily. ABCG family. PDR (TC 3.A.1.205) subfamily.</text>
</comment>
<dbReference type="InterPro" id="IPR003439">
    <property type="entry name" value="ABC_transporter-like_ATP-bd"/>
</dbReference>
<protein>
    <submittedName>
        <fullName evidence="12">Unnamed protein product</fullName>
    </submittedName>
</protein>
<dbReference type="InterPro" id="IPR013525">
    <property type="entry name" value="ABC2_TM"/>
</dbReference>
<evidence type="ECO:0000313" key="12">
    <source>
        <dbReference type="EMBL" id="GME68136.1"/>
    </source>
</evidence>
<keyword evidence="13" id="KW-1185">Reference proteome</keyword>
<dbReference type="PANTHER" id="PTHR19241">
    <property type="entry name" value="ATP-BINDING CASSETTE TRANSPORTER"/>
    <property type="match status" value="1"/>
</dbReference>
<dbReference type="EMBL" id="BSXN01000335">
    <property type="protein sequence ID" value="GME68136.1"/>
    <property type="molecule type" value="Genomic_DNA"/>
</dbReference>
<dbReference type="GO" id="GO:0005524">
    <property type="term" value="F:ATP binding"/>
    <property type="evidence" value="ECO:0007669"/>
    <property type="project" value="UniProtKB-KW"/>
</dbReference>
<comment type="caution">
    <text evidence="12">The sequence shown here is derived from an EMBL/GenBank/DDBJ whole genome shotgun (WGS) entry which is preliminary data.</text>
</comment>
<dbReference type="InterPro" id="IPR034003">
    <property type="entry name" value="ABCG_PDR_2"/>
</dbReference>
<evidence type="ECO:0000256" key="9">
    <source>
        <dbReference type="SAM" id="MobiDB-lite"/>
    </source>
</evidence>
<keyword evidence="4 10" id="KW-0812">Transmembrane</keyword>
<evidence type="ECO:0000256" key="7">
    <source>
        <dbReference type="ARBA" id="ARBA00022989"/>
    </source>
</evidence>
<keyword evidence="6" id="KW-0067">ATP-binding</keyword>
<feature type="transmembrane region" description="Helical" evidence="10">
    <location>
        <begin position="918"/>
        <end position="941"/>
    </location>
</feature>
<evidence type="ECO:0000256" key="3">
    <source>
        <dbReference type="ARBA" id="ARBA00022448"/>
    </source>
</evidence>
<feature type="transmembrane region" description="Helical" evidence="10">
    <location>
        <begin position="369"/>
        <end position="390"/>
    </location>
</feature>
<feature type="domain" description="ABC transporter" evidence="11">
    <location>
        <begin position="472"/>
        <end position="711"/>
    </location>
</feature>
<dbReference type="GO" id="GO:0140359">
    <property type="term" value="F:ABC-type transporter activity"/>
    <property type="evidence" value="ECO:0007669"/>
    <property type="project" value="InterPro"/>
</dbReference>
<dbReference type="PROSITE" id="PS50893">
    <property type="entry name" value="ABC_TRANSPORTER_2"/>
    <property type="match status" value="1"/>
</dbReference>
<evidence type="ECO:0000256" key="8">
    <source>
        <dbReference type="ARBA" id="ARBA00023136"/>
    </source>
</evidence>
<feature type="region of interest" description="Disordered" evidence="9">
    <location>
        <begin position="423"/>
        <end position="462"/>
    </location>
</feature>
<dbReference type="AlphaFoldDB" id="A0A9W6SVV4"/>
<organism evidence="12 13">
    <name type="scientific">Candida boidinii</name>
    <name type="common">Yeast</name>
    <dbReference type="NCBI Taxonomy" id="5477"/>
    <lineage>
        <taxon>Eukaryota</taxon>
        <taxon>Fungi</taxon>
        <taxon>Dikarya</taxon>
        <taxon>Ascomycota</taxon>
        <taxon>Saccharomycotina</taxon>
        <taxon>Pichiomycetes</taxon>
        <taxon>Pichiales</taxon>
        <taxon>Pichiaceae</taxon>
        <taxon>Ogataea</taxon>
        <taxon>Ogataea/Candida clade</taxon>
    </lineage>
</organism>
<dbReference type="SMART" id="SM00382">
    <property type="entry name" value="AAA"/>
    <property type="match status" value="1"/>
</dbReference>
<dbReference type="SUPFAM" id="SSF52540">
    <property type="entry name" value="P-loop containing nucleoside triphosphate hydrolases"/>
    <property type="match status" value="1"/>
</dbReference>
<feature type="transmembrane region" description="Helical" evidence="10">
    <location>
        <begin position="193"/>
        <end position="219"/>
    </location>
</feature>
<evidence type="ECO:0000256" key="2">
    <source>
        <dbReference type="ARBA" id="ARBA00006012"/>
    </source>
</evidence>
<dbReference type="Pfam" id="PF06422">
    <property type="entry name" value="PDR_CDR"/>
    <property type="match status" value="1"/>
</dbReference>
<comment type="subcellular location">
    <subcellularLocation>
        <location evidence="1">Membrane</location>
        <topology evidence="1">Multi-pass membrane protein</topology>
    </subcellularLocation>
</comment>
<proteinExistence type="inferred from homology"/>
<evidence type="ECO:0000256" key="6">
    <source>
        <dbReference type="ARBA" id="ARBA00022840"/>
    </source>
</evidence>
<feature type="compositionally biased region" description="Basic and acidic residues" evidence="9">
    <location>
        <begin position="423"/>
        <end position="449"/>
    </location>
</feature>
<name>A0A9W6SVV4_CANBO</name>
<dbReference type="InterPro" id="IPR010929">
    <property type="entry name" value="PDR_CDR_ABC"/>
</dbReference>
<feature type="compositionally biased region" description="Polar residues" evidence="9">
    <location>
        <begin position="450"/>
        <end position="462"/>
    </location>
</feature>
<keyword evidence="3" id="KW-0813">Transport</keyword>
<feature type="transmembrane region" description="Helical" evidence="10">
    <location>
        <begin position="256"/>
        <end position="278"/>
    </location>
</feature>
<dbReference type="Pfam" id="PF19055">
    <property type="entry name" value="ABC2_membrane_7"/>
    <property type="match status" value="1"/>
</dbReference>
<feature type="transmembrane region" description="Helical" evidence="10">
    <location>
        <begin position="225"/>
        <end position="249"/>
    </location>
</feature>
<keyword evidence="8 10" id="KW-0472">Membrane</keyword>
<dbReference type="CDD" id="cd03232">
    <property type="entry name" value="ABCG_PDR_domain2"/>
    <property type="match status" value="1"/>
</dbReference>
<keyword evidence="5" id="KW-0547">Nucleotide-binding</keyword>
<evidence type="ECO:0000259" key="11">
    <source>
        <dbReference type="PROSITE" id="PS50893"/>
    </source>
</evidence>
<evidence type="ECO:0000256" key="5">
    <source>
        <dbReference type="ARBA" id="ARBA00022741"/>
    </source>
</evidence>
<dbReference type="InterPro" id="IPR043926">
    <property type="entry name" value="ABCG_dom"/>
</dbReference>
<dbReference type="Gene3D" id="3.40.50.300">
    <property type="entry name" value="P-loop containing nucleotide triphosphate hydrolases"/>
    <property type="match status" value="1"/>
</dbReference>
<feature type="transmembrane region" description="Helical" evidence="10">
    <location>
        <begin position="1071"/>
        <end position="1092"/>
    </location>
</feature>
<dbReference type="GO" id="GO:0016887">
    <property type="term" value="F:ATP hydrolysis activity"/>
    <property type="evidence" value="ECO:0007669"/>
    <property type="project" value="InterPro"/>
</dbReference>
<feature type="transmembrane region" description="Helical" evidence="10">
    <location>
        <begin position="152"/>
        <end position="173"/>
    </location>
</feature>
<feature type="transmembrane region" description="Helical" evidence="10">
    <location>
        <begin position="117"/>
        <end position="137"/>
    </location>
</feature>
<dbReference type="InterPro" id="IPR003593">
    <property type="entry name" value="AAA+_ATPase"/>
</dbReference>
<dbReference type="FunFam" id="3.40.50.300:FF:000054">
    <property type="entry name" value="ABC multidrug transporter atrF"/>
    <property type="match status" value="1"/>
</dbReference>
<dbReference type="InterPro" id="IPR027417">
    <property type="entry name" value="P-loop_NTPase"/>
</dbReference>
<feature type="transmembrane region" description="Helical" evidence="10">
    <location>
        <begin position="806"/>
        <end position="825"/>
    </location>
</feature>
<gene>
    <name evidence="12" type="ORF">Cboi02_000142200</name>
</gene>
<sequence length="1116" mass="125755">MGFECRPRQSTPEFLTAVTDPLGRTARKGFENKVPNTADEFVQYWLSSPEYKSLINEINEVKSLEKPKETFDNFARIQKLEKMKYSAPNSHYTINYLEQLKLCTKRGIQKILGNKDYSITLFSAAVIQSLIIGSLFYNTPTSTAGAFGKGGVVFFALFYFVVMGLAEIANIFLDKPILKKQKGYSFFHPSAELLANVITLLPVKVFAIACFSIILYFLSGLKMDAGAFFIFFLFINLTVQTVNAIFVLLSSLVPTLSAANGITGLLMLLLIMYSSYLIQRPSMVPWFKWYSYMNPLLYGFESIITSQFHGIDMSCAPNSLIPVGEGYENFSDVNKVCAFTGSMGHTYVDGDEYLLVVYGYKYWHVWRNFGVLMCFLIGVLSINALIVELFDPDQASGDQLLFIKSAKLPSALLDESKTKSKDIETYVDDQPHNRESPSDVSNSEKDVSDQRTTADASSSSGKLGSNDIFMWQHVDYVIQYDGADRKLLDDVQGFVIPGTLTALMGESGAGKTTLLNVLSQRVDMGIVTGDMLVNGKPTDSSFKRSTGYVQQQDVHIAELTVRESLIFAARMRRPLSVPDTEKIEYVDKVMDLLQMTDYADAIAGQPGFGLNVEQRKKLSIATELVAKPSLLLFLDEPTSGLDSQSSWSIVQVMKELAKAGQAVLCTIHQPSATLFEVFDRLLLLKRGGQTVYFGDIGENSRTLVDYFEEQGARKCGNDENPAEYVLEAIGAGATASTEEDWNQKWVNSEQCAKVTQEVNDLIARTRELPATDNSEFSGTYATPHWYQAKYVILRTATQFYRDVDYIVSKFMLLVIAGLLTGFSFWNVKHTVVGMQNLLFANFLAVTICAPLTNQIQGRAIESRELFEVRESKSNTFHWSHLIIAQFASEMPYSILFSTIYFVAWYFPTQLDNAPAVAGFWWFTVCFFFQFYYVSLALWVIYMSPDLPSANVIVSLMFNFIMSFCGVLQPPDRMPGFWKFMWRASPFTYFIENIVGVLLHNRNVYCSPQELSYLQPPDGLTCGEYLNPFVEKNPGYIANPNDTANCGYCQYSVGDDYLDQVNIKFSHRWRNIGLFCVYIGFNVFAMVGSYYLFRVRGVSMTPPKALIKFIGRFQKKK</sequence>
<evidence type="ECO:0000313" key="13">
    <source>
        <dbReference type="Proteomes" id="UP001165120"/>
    </source>
</evidence>
<reference evidence="12" key="1">
    <citation type="submission" date="2023-04" db="EMBL/GenBank/DDBJ databases">
        <title>Candida boidinii NBRC 10035.</title>
        <authorList>
            <person name="Ichikawa N."/>
            <person name="Sato H."/>
            <person name="Tonouchi N."/>
        </authorList>
    </citation>
    <scope>NUCLEOTIDE SEQUENCE</scope>
    <source>
        <strain evidence="12">NBRC 10035</strain>
    </source>
</reference>
<feature type="transmembrane region" description="Helical" evidence="10">
    <location>
        <begin position="980"/>
        <end position="998"/>
    </location>
</feature>
<feature type="transmembrane region" description="Helical" evidence="10">
    <location>
        <begin position="948"/>
        <end position="968"/>
    </location>
</feature>
<evidence type="ECO:0000256" key="4">
    <source>
        <dbReference type="ARBA" id="ARBA00022692"/>
    </source>
</evidence>
<dbReference type="Pfam" id="PF00005">
    <property type="entry name" value="ABC_tran"/>
    <property type="match status" value="1"/>
</dbReference>
<dbReference type="GO" id="GO:1990961">
    <property type="term" value="P:xenobiotic detoxification by transmembrane export across the plasma membrane"/>
    <property type="evidence" value="ECO:0007669"/>
    <property type="project" value="UniProtKB-ARBA"/>
</dbReference>
<accession>A0A9W6SVV4</accession>
<evidence type="ECO:0000256" key="1">
    <source>
        <dbReference type="ARBA" id="ARBA00004141"/>
    </source>
</evidence>
<dbReference type="Pfam" id="PF01061">
    <property type="entry name" value="ABC2_membrane"/>
    <property type="match status" value="2"/>
</dbReference>
<feature type="transmembrane region" description="Helical" evidence="10">
    <location>
        <begin position="876"/>
        <end position="906"/>
    </location>
</feature>